<dbReference type="Pfam" id="PF01408">
    <property type="entry name" value="GFO_IDH_MocA"/>
    <property type="match status" value="1"/>
</dbReference>
<feature type="domain" description="Gfo/Idh/MocA-like oxidoreductase C-terminal" evidence="4">
    <location>
        <begin position="134"/>
        <end position="348"/>
    </location>
</feature>
<keyword evidence="6" id="KW-1185">Reference proteome</keyword>
<dbReference type="Gene3D" id="3.30.360.10">
    <property type="entry name" value="Dihydrodipicolinate Reductase, domain 2"/>
    <property type="match status" value="1"/>
</dbReference>
<dbReference type="InterPro" id="IPR036291">
    <property type="entry name" value="NAD(P)-bd_dom_sf"/>
</dbReference>
<dbReference type="Gene3D" id="3.40.50.720">
    <property type="entry name" value="NAD(P)-binding Rossmann-like Domain"/>
    <property type="match status" value="1"/>
</dbReference>
<feature type="domain" description="Gfo/Idh/MocA-like oxidoreductase N-terminal" evidence="3">
    <location>
        <begin position="5"/>
        <end position="122"/>
    </location>
</feature>
<evidence type="ECO:0000313" key="5">
    <source>
        <dbReference type="EMBL" id="MCY9693850.1"/>
    </source>
</evidence>
<dbReference type="EMBL" id="JAMDMX010000041">
    <property type="protein sequence ID" value="MCY9693850.1"/>
    <property type="molecule type" value="Genomic_DNA"/>
</dbReference>
<protein>
    <submittedName>
        <fullName evidence="5">Oxidoreductase</fullName>
    </submittedName>
</protein>
<name>A0ABT4GCF4_9BACL</name>
<comment type="caution">
    <text evidence="5">The sequence shown here is derived from an EMBL/GenBank/DDBJ whole genome shotgun (WGS) entry which is preliminary data.</text>
</comment>
<evidence type="ECO:0000259" key="4">
    <source>
        <dbReference type="Pfam" id="PF02894"/>
    </source>
</evidence>
<dbReference type="InterPro" id="IPR051317">
    <property type="entry name" value="Gfo/Idh/MocA_oxidoreduct"/>
</dbReference>
<dbReference type="InterPro" id="IPR004104">
    <property type="entry name" value="Gfo/Idh/MocA-like_OxRdtase_C"/>
</dbReference>
<accession>A0ABT4GCF4</accession>
<dbReference type="SUPFAM" id="SSF51735">
    <property type="entry name" value="NAD(P)-binding Rossmann-fold domains"/>
    <property type="match status" value="1"/>
</dbReference>
<comment type="similarity">
    <text evidence="1">Belongs to the Gfo/Idh/MocA family.</text>
</comment>
<dbReference type="InterPro" id="IPR000683">
    <property type="entry name" value="Gfo/Idh/MocA-like_OxRdtase_N"/>
</dbReference>
<sequence length="350" mass="39096">MGNELRVGLIGYGFAGRTFHAPVIAAVSDLKLAKVVQRRGTSAKERYPWVEVVDHVQDLYRDDSIDLIVITTPSTDHYEFVKDALQAGKNVIVEKPFTVTTDEADKLITLAKEKGKVLSVFHNRRWDGDFLTVREIVRQGMLGRISEAEFCWDSYRPSVGANWRDSGAPGTGVFYDLGVHFLDQALSLFGMPATIQADVRTIRENAIADDYFNVVLGYEDGLSVRLKSSALVRERGPRYTLHGTNGSYVKYGIDPQEQALIHGETPLKPNWGAEPEDMWGTLNTSIGGLHYIGRIRTIPGSYTSYFQNVYNAIIGQTELEVKPEQARMAIRLIELGIKSNNEKKTVEVTP</sequence>
<dbReference type="Proteomes" id="UP001527099">
    <property type="component" value="Unassembled WGS sequence"/>
</dbReference>
<evidence type="ECO:0000259" key="3">
    <source>
        <dbReference type="Pfam" id="PF01408"/>
    </source>
</evidence>
<dbReference type="PANTHER" id="PTHR43708">
    <property type="entry name" value="CONSERVED EXPRESSED OXIDOREDUCTASE (EUROFUNG)"/>
    <property type="match status" value="1"/>
</dbReference>
<evidence type="ECO:0000256" key="2">
    <source>
        <dbReference type="ARBA" id="ARBA00023002"/>
    </source>
</evidence>
<reference evidence="5 6" key="1">
    <citation type="submission" date="2022-05" db="EMBL/GenBank/DDBJ databases">
        <title>Genome Sequencing of Bee-Associated Microbes.</title>
        <authorList>
            <person name="Dunlap C."/>
        </authorList>
    </citation>
    <scope>NUCLEOTIDE SEQUENCE [LARGE SCALE GENOMIC DNA]</scope>
    <source>
        <strain evidence="5 6">NRRL B-14421</strain>
    </source>
</reference>
<organism evidence="5 6">
    <name type="scientific">Paenibacillus alginolyticus</name>
    <dbReference type="NCBI Taxonomy" id="59839"/>
    <lineage>
        <taxon>Bacteria</taxon>
        <taxon>Bacillati</taxon>
        <taxon>Bacillota</taxon>
        <taxon>Bacilli</taxon>
        <taxon>Bacillales</taxon>
        <taxon>Paenibacillaceae</taxon>
        <taxon>Paenibacillus</taxon>
    </lineage>
</organism>
<dbReference type="RefSeq" id="WP_268615530.1">
    <property type="nucleotide sequence ID" value="NZ_JAMDMX010000041.1"/>
</dbReference>
<dbReference type="NCBIfam" id="NF008607">
    <property type="entry name" value="PRK11579.1"/>
    <property type="match status" value="1"/>
</dbReference>
<keyword evidence="2" id="KW-0560">Oxidoreductase</keyword>
<evidence type="ECO:0000256" key="1">
    <source>
        <dbReference type="ARBA" id="ARBA00010928"/>
    </source>
</evidence>
<proteinExistence type="inferred from homology"/>
<evidence type="ECO:0000313" key="6">
    <source>
        <dbReference type="Proteomes" id="UP001527099"/>
    </source>
</evidence>
<dbReference type="PANTHER" id="PTHR43708:SF5">
    <property type="entry name" value="CONSERVED EXPRESSED OXIDOREDUCTASE (EUROFUNG)-RELATED"/>
    <property type="match status" value="1"/>
</dbReference>
<gene>
    <name evidence="5" type="ORF">M5X19_13210</name>
</gene>
<dbReference type="Pfam" id="PF02894">
    <property type="entry name" value="GFO_IDH_MocA_C"/>
    <property type="match status" value="1"/>
</dbReference>